<name>A0A166Z9G8_9GAMM</name>
<dbReference type="GeneID" id="57362357"/>
<evidence type="ECO:0000256" key="4">
    <source>
        <dbReference type="ARBA" id="ARBA00025212"/>
    </source>
</evidence>
<sequence>MENKKISKYLSLILRHQPELINLELDPQGWANISELISKTNKFTLTSELIAGIVQSNDKQRFAISEDGKKIRANQGHSIQVDLGLVPSNPPKSLYHGTATRFLDSIKSKGLLKGDRHHVHLTESAETARTVGSRYGSAVILTIDSELMHQQGAQFYKTKNDVWLVEHVPADKIVNDKN</sequence>
<dbReference type="SUPFAM" id="SSF56399">
    <property type="entry name" value="ADP-ribosylation"/>
    <property type="match status" value="1"/>
</dbReference>
<dbReference type="EC" id="2.7.1.-" evidence="5"/>
<keyword evidence="2 5" id="KW-0808">Transferase</keyword>
<dbReference type="GO" id="GO:0006388">
    <property type="term" value="P:tRNA splicing, via endonucleolytic cleavage and ligation"/>
    <property type="evidence" value="ECO:0007669"/>
    <property type="project" value="UniProtKB-UniRule"/>
</dbReference>
<dbReference type="AlphaFoldDB" id="A0A166Z9G8"/>
<dbReference type="HAMAP" id="MF_00299">
    <property type="entry name" value="KptA"/>
    <property type="match status" value="1"/>
</dbReference>
<evidence type="ECO:0000313" key="7">
    <source>
        <dbReference type="Proteomes" id="UP000076643"/>
    </source>
</evidence>
<dbReference type="InterPro" id="IPR042081">
    <property type="entry name" value="RNA_2'-PTrans_C"/>
</dbReference>
<evidence type="ECO:0000256" key="2">
    <source>
        <dbReference type="ARBA" id="ARBA00022679"/>
    </source>
</evidence>
<comment type="similarity">
    <text evidence="1 5">Belongs to the KptA/TPT1 family.</text>
</comment>
<protein>
    <recommendedName>
        <fullName evidence="5">Probable RNA 2'-phosphotransferase</fullName>
        <ecNumber evidence="5">2.7.1.-</ecNumber>
    </recommendedName>
</protein>
<evidence type="ECO:0000313" key="6">
    <source>
        <dbReference type="EMBL" id="KZN44084.1"/>
    </source>
</evidence>
<proteinExistence type="inferred from homology"/>
<evidence type="ECO:0000256" key="3">
    <source>
        <dbReference type="ARBA" id="ARBA00023027"/>
    </source>
</evidence>
<dbReference type="Pfam" id="PF01885">
    <property type="entry name" value="PTS_2-RNA"/>
    <property type="match status" value="1"/>
</dbReference>
<dbReference type="Gene3D" id="1.10.10.970">
    <property type="entry name" value="RNA 2'-phosphotransferase, Tpt1/KptA family, N-terminal domain"/>
    <property type="match status" value="1"/>
</dbReference>
<reference evidence="6 7" key="1">
    <citation type="submission" date="2013-07" db="EMBL/GenBank/DDBJ databases">
        <title>Comparative Genomic and Metabolomic Analysis of Twelve Strains of Pseudoalteromonas luteoviolacea.</title>
        <authorList>
            <person name="Vynne N.G."/>
            <person name="Mansson M."/>
            <person name="Gram L."/>
        </authorList>
    </citation>
    <scope>NUCLEOTIDE SEQUENCE [LARGE SCALE GENOMIC DNA]</scope>
    <source>
        <strain evidence="6 7">DSM 6061</strain>
    </source>
</reference>
<keyword evidence="7" id="KW-1185">Reference proteome</keyword>
<dbReference type="PANTHER" id="PTHR12684">
    <property type="entry name" value="PUTATIVE PHOSPHOTRANSFERASE"/>
    <property type="match status" value="1"/>
</dbReference>
<organism evidence="6 7">
    <name type="scientific">Pseudoalteromonas luteoviolacea DSM 6061</name>
    <dbReference type="NCBI Taxonomy" id="1365250"/>
    <lineage>
        <taxon>Bacteria</taxon>
        <taxon>Pseudomonadati</taxon>
        <taxon>Pseudomonadota</taxon>
        <taxon>Gammaproteobacteria</taxon>
        <taxon>Alteromonadales</taxon>
        <taxon>Pseudoalteromonadaceae</taxon>
        <taxon>Pseudoalteromonas</taxon>
    </lineage>
</organism>
<dbReference type="GO" id="GO:0000215">
    <property type="term" value="F:tRNA 2'-phosphotransferase activity"/>
    <property type="evidence" value="ECO:0007669"/>
    <property type="project" value="TreeGrafter"/>
</dbReference>
<dbReference type="RefSeq" id="WP_063364668.1">
    <property type="nucleotide sequence ID" value="NZ_AQHB01000023.1"/>
</dbReference>
<keyword evidence="3 5" id="KW-0520">NAD</keyword>
<dbReference type="InterPro" id="IPR022928">
    <property type="entry name" value="RNA_2'-PTrans_KptA"/>
</dbReference>
<evidence type="ECO:0000256" key="1">
    <source>
        <dbReference type="ARBA" id="ARBA00009836"/>
    </source>
</evidence>
<dbReference type="Proteomes" id="UP000076643">
    <property type="component" value="Unassembled WGS sequence"/>
</dbReference>
<gene>
    <name evidence="5" type="primary">kptA</name>
    <name evidence="6" type="ORF">N475_08220</name>
</gene>
<comment type="caution">
    <text evidence="6">The sequence shown here is derived from an EMBL/GenBank/DDBJ whole genome shotgun (WGS) entry which is preliminary data.</text>
</comment>
<dbReference type="Gene3D" id="3.20.170.30">
    <property type="match status" value="1"/>
</dbReference>
<dbReference type="InterPro" id="IPR002745">
    <property type="entry name" value="Ptrans_KptA/Tpt1"/>
</dbReference>
<evidence type="ECO:0000256" key="5">
    <source>
        <dbReference type="HAMAP-Rule" id="MF_00299"/>
    </source>
</evidence>
<dbReference type="InterPro" id="IPR042080">
    <property type="entry name" value="RNA_2'-PTrans_N"/>
</dbReference>
<dbReference type="EMBL" id="AUYB01000068">
    <property type="protein sequence ID" value="KZN44084.1"/>
    <property type="molecule type" value="Genomic_DNA"/>
</dbReference>
<dbReference type="PANTHER" id="PTHR12684:SF2">
    <property type="entry name" value="TRNA 2'-PHOSPHOTRANSFERASE 1"/>
    <property type="match status" value="1"/>
</dbReference>
<dbReference type="NCBIfam" id="NF002014">
    <property type="entry name" value="PRK00819.1-4"/>
    <property type="match status" value="1"/>
</dbReference>
<dbReference type="PATRIC" id="fig|1365250.3.peg.615"/>
<comment type="function">
    <text evidence="4 5">Removes the 2'-phosphate from RNA via an intermediate in which the phosphate is ADP-ribosylated by NAD followed by a presumed transesterification to release the RNA and generate ADP-ribose 1''-2''-cyclic phosphate (APPR&gt;P). May function as an ADP-ribosylase.</text>
</comment>
<dbReference type="GO" id="GO:0003950">
    <property type="term" value="F:NAD+ poly-ADP-ribosyltransferase activity"/>
    <property type="evidence" value="ECO:0007669"/>
    <property type="project" value="InterPro"/>
</dbReference>
<accession>A0A166Z9G8</accession>